<accession>A0A8S1C039</accession>
<evidence type="ECO:0000313" key="6">
    <source>
        <dbReference type="EMBL" id="CAB3360393.1"/>
    </source>
</evidence>
<name>A0A8S1C039_9INSE</name>
<organism evidence="6 7">
    <name type="scientific">Cloeon dipterum</name>
    <dbReference type="NCBI Taxonomy" id="197152"/>
    <lineage>
        <taxon>Eukaryota</taxon>
        <taxon>Metazoa</taxon>
        <taxon>Ecdysozoa</taxon>
        <taxon>Arthropoda</taxon>
        <taxon>Hexapoda</taxon>
        <taxon>Insecta</taxon>
        <taxon>Pterygota</taxon>
        <taxon>Palaeoptera</taxon>
        <taxon>Ephemeroptera</taxon>
        <taxon>Pisciforma</taxon>
        <taxon>Baetidae</taxon>
        <taxon>Cloeon</taxon>
    </lineage>
</organism>
<dbReference type="OrthoDB" id="565552at2759"/>
<dbReference type="SUPFAM" id="SSF48371">
    <property type="entry name" value="ARM repeat"/>
    <property type="match status" value="1"/>
</dbReference>
<evidence type="ECO:0000259" key="5">
    <source>
        <dbReference type="Pfam" id="PF02854"/>
    </source>
</evidence>
<dbReference type="GO" id="GO:0006446">
    <property type="term" value="P:regulation of translational initiation"/>
    <property type="evidence" value="ECO:0007669"/>
    <property type="project" value="TreeGrafter"/>
</dbReference>
<comment type="caution">
    <text evidence="6">The sequence shown here is derived from an EMBL/GenBank/DDBJ whole genome shotgun (WGS) entry which is preliminary data.</text>
</comment>
<dbReference type="PANTHER" id="PTHR23254:SF16">
    <property type="entry name" value="CBP80_20-DEPENDENT TRANSLATION INITIATION FACTOR"/>
    <property type="match status" value="1"/>
</dbReference>
<protein>
    <recommendedName>
        <fullName evidence="5">MIF4G domain-containing protein</fullName>
    </recommendedName>
</protein>
<dbReference type="InterPro" id="IPR016024">
    <property type="entry name" value="ARM-type_fold"/>
</dbReference>
<dbReference type="Pfam" id="PF02854">
    <property type="entry name" value="MIF4G"/>
    <property type="match status" value="1"/>
</dbReference>
<reference evidence="6 7" key="1">
    <citation type="submission" date="2020-04" db="EMBL/GenBank/DDBJ databases">
        <authorList>
            <person name="Alioto T."/>
            <person name="Alioto T."/>
            <person name="Gomez Garrido J."/>
        </authorList>
    </citation>
    <scope>NUCLEOTIDE SEQUENCE [LARGE SCALE GENOMIC DNA]</scope>
</reference>
<dbReference type="GO" id="GO:0003723">
    <property type="term" value="F:RNA binding"/>
    <property type="evidence" value="ECO:0007669"/>
    <property type="project" value="InterPro"/>
</dbReference>
<evidence type="ECO:0000313" key="7">
    <source>
        <dbReference type="Proteomes" id="UP000494165"/>
    </source>
</evidence>
<dbReference type="GO" id="GO:0005829">
    <property type="term" value="C:cytosol"/>
    <property type="evidence" value="ECO:0007669"/>
    <property type="project" value="TreeGrafter"/>
</dbReference>
<dbReference type="FunFam" id="1.25.40.180:FF:000039">
    <property type="entry name" value="Uncharacterized protein, isoform B"/>
    <property type="match status" value="1"/>
</dbReference>
<feature type="region of interest" description="Disordered" evidence="4">
    <location>
        <begin position="185"/>
        <end position="220"/>
    </location>
</feature>
<proteinExistence type="predicted"/>
<keyword evidence="2" id="KW-0963">Cytoplasm</keyword>
<keyword evidence="7" id="KW-1185">Reference proteome</keyword>
<dbReference type="EMBL" id="CADEPI010000003">
    <property type="protein sequence ID" value="CAB3360393.1"/>
    <property type="molecule type" value="Genomic_DNA"/>
</dbReference>
<dbReference type="PANTHER" id="PTHR23254">
    <property type="entry name" value="EIF4G DOMAIN PROTEIN"/>
    <property type="match status" value="1"/>
</dbReference>
<dbReference type="InterPro" id="IPR051367">
    <property type="entry name" value="mRNA_TranslReg/HistoneTransl"/>
</dbReference>
<dbReference type="Proteomes" id="UP000494165">
    <property type="component" value="Unassembled WGS sequence"/>
</dbReference>
<gene>
    <name evidence="6" type="ORF">CLODIP_2_CD08997</name>
</gene>
<dbReference type="InterPro" id="IPR003890">
    <property type="entry name" value="MIF4G-like_typ-3"/>
</dbReference>
<dbReference type="AlphaFoldDB" id="A0A8S1C039"/>
<evidence type="ECO:0000256" key="2">
    <source>
        <dbReference type="ARBA" id="ARBA00022490"/>
    </source>
</evidence>
<feature type="domain" description="MIF4G" evidence="5">
    <location>
        <begin position="243"/>
        <end position="437"/>
    </location>
</feature>
<evidence type="ECO:0000256" key="1">
    <source>
        <dbReference type="ARBA" id="ARBA00004496"/>
    </source>
</evidence>
<comment type="subcellular location">
    <subcellularLocation>
        <location evidence="1">Cytoplasm</location>
    </subcellularLocation>
</comment>
<dbReference type="Gene3D" id="1.25.40.180">
    <property type="match status" value="1"/>
</dbReference>
<dbReference type="GO" id="GO:0008494">
    <property type="term" value="F:translation activator activity"/>
    <property type="evidence" value="ECO:0007669"/>
    <property type="project" value="TreeGrafter"/>
</dbReference>
<sequence>MSHTVTNSSSAADISAVLTTPTQNRKALALDLKRSNKVDFARERSFVQYSRRSNGKHNGANVHQQHQAAVAAAASRAANKPSLEIYRPPITRASGNHRFHNLEQDFDHSVSRLNVHAKEFTVNCNSKNNLHLRQVSNNRVRGQPNAGDLSSIQQSMSVGNMITTSASASRVHFHEDAAKPMPLKGIMKKPTVTPGGLQRSKSMGAADSIKNREPGISPEAPELGIFPGEALVLIERAVTDPNQLSSRSLMSLVRQVLQRVIESARYAAPAAKFCISVIEKEKQETFLETLLNTCTQWYHERDRHLRLSASTAVLLPGAPAPSCPRWVAYMTFLNEMYCQLKRRQLQLRTKPQGISPEMHLLGLLYDSCFVCLKPPAINSLGETECLFYVLTSIGRDLDSEMKQRMPKLMAALRDAFVDTSIPGVRKTLMQLIEMKASRWQLPASAVLYYYPGTSAIK</sequence>
<evidence type="ECO:0000256" key="4">
    <source>
        <dbReference type="SAM" id="MobiDB-lite"/>
    </source>
</evidence>
<keyword evidence="3" id="KW-0810">Translation regulation</keyword>
<evidence type="ECO:0000256" key="3">
    <source>
        <dbReference type="ARBA" id="ARBA00022845"/>
    </source>
</evidence>